<comment type="similarity">
    <text evidence="1">Belongs to the DeSI family.</text>
</comment>
<dbReference type="SMART" id="SM01179">
    <property type="entry name" value="DUF862"/>
    <property type="match status" value="1"/>
</dbReference>
<evidence type="ECO:0000259" key="4">
    <source>
        <dbReference type="PROSITE" id="PS51858"/>
    </source>
</evidence>
<accession>A0AAE0ZEM1</accession>
<dbReference type="PANTHER" id="PTHR12378:SF7">
    <property type="entry name" value="DESUMOYLATING ISOPEPTIDASE 1"/>
    <property type="match status" value="1"/>
</dbReference>
<protein>
    <recommendedName>
        <fullName evidence="4">PPPDE domain-containing protein</fullName>
    </recommendedName>
</protein>
<organism evidence="5 6">
    <name type="scientific">Elysia crispata</name>
    <name type="common">lettuce slug</name>
    <dbReference type="NCBI Taxonomy" id="231223"/>
    <lineage>
        <taxon>Eukaryota</taxon>
        <taxon>Metazoa</taxon>
        <taxon>Spiralia</taxon>
        <taxon>Lophotrochozoa</taxon>
        <taxon>Mollusca</taxon>
        <taxon>Gastropoda</taxon>
        <taxon>Heterobranchia</taxon>
        <taxon>Euthyneura</taxon>
        <taxon>Panpulmonata</taxon>
        <taxon>Sacoglossa</taxon>
        <taxon>Placobranchoidea</taxon>
        <taxon>Plakobranchidae</taxon>
        <taxon>Elysia</taxon>
    </lineage>
</organism>
<reference evidence="5" key="1">
    <citation type="journal article" date="2023" name="G3 (Bethesda)">
        <title>A reference genome for the long-term kleptoplast-retaining sea slug Elysia crispata morphotype clarki.</title>
        <authorList>
            <person name="Eastman K.E."/>
            <person name="Pendleton A.L."/>
            <person name="Shaikh M.A."/>
            <person name="Suttiyut T."/>
            <person name="Ogas R."/>
            <person name="Tomko P."/>
            <person name="Gavelis G."/>
            <person name="Widhalm J.R."/>
            <person name="Wisecaver J.H."/>
        </authorList>
    </citation>
    <scope>NUCLEOTIDE SEQUENCE</scope>
    <source>
        <strain evidence="5">ECLA1</strain>
    </source>
</reference>
<sequence length="176" mass="19430">MASTVKLFVYDLSQGLARTMSPGILGRQIDGIWHTGIVVFGNEYFFGGGGIEACGPGGTIMGQPHQVVDLGTTEIPFDLFMEYLEELSKTSFKGSTYHLFHHNCNNFSSELAQFLTGKDIPAHITNLPQDVLSTPFGAMIQPFVEAMHQTTNTEVTNFERANQKNKNMLRPEGINN</sequence>
<name>A0AAE0ZEM1_9GAST</name>
<dbReference type="EMBL" id="JAWDGP010004080">
    <property type="protein sequence ID" value="KAK3768009.1"/>
    <property type="molecule type" value="Genomic_DNA"/>
</dbReference>
<feature type="domain" description="PPPDE" evidence="4">
    <location>
        <begin position="3"/>
        <end position="145"/>
    </location>
</feature>
<dbReference type="GO" id="GO:0006508">
    <property type="term" value="P:proteolysis"/>
    <property type="evidence" value="ECO:0007669"/>
    <property type="project" value="UniProtKB-KW"/>
</dbReference>
<proteinExistence type="inferred from homology"/>
<evidence type="ECO:0000256" key="2">
    <source>
        <dbReference type="ARBA" id="ARBA00022670"/>
    </source>
</evidence>
<dbReference type="GO" id="GO:0070646">
    <property type="term" value="P:protein modification by small protein removal"/>
    <property type="evidence" value="ECO:0007669"/>
    <property type="project" value="TreeGrafter"/>
</dbReference>
<dbReference type="GO" id="GO:0008233">
    <property type="term" value="F:peptidase activity"/>
    <property type="evidence" value="ECO:0007669"/>
    <property type="project" value="UniProtKB-KW"/>
</dbReference>
<comment type="caution">
    <text evidence="5">The sequence shown here is derived from an EMBL/GenBank/DDBJ whole genome shotgun (WGS) entry which is preliminary data.</text>
</comment>
<dbReference type="PANTHER" id="PTHR12378">
    <property type="entry name" value="DESUMOYLATING ISOPEPTIDASE"/>
    <property type="match status" value="1"/>
</dbReference>
<keyword evidence="3" id="KW-0378">Hydrolase</keyword>
<keyword evidence="6" id="KW-1185">Reference proteome</keyword>
<evidence type="ECO:0000313" key="6">
    <source>
        <dbReference type="Proteomes" id="UP001283361"/>
    </source>
</evidence>
<dbReference type="InterPro" id="IPR042266">
    <property type="entry name" value="PPPDE_sf"/>
</dbReference>
<keyword evidence="2" id="KW-0645">Protease</keyword>
<evidence type="ECO:0000313" key="5">
    <source>
        <dbReference type="EMBL" id="KAK3768009.1"/>
    </source>
</evidence>
<dbReference type="InterPro" id="IPR008580">
    <property type="entry name" value="PPPDE_dom"/>
</dbReference>
<dbReference type="Gene3D" id="3.90.1720.30">
    <property type="entry name" value="PPPDE domains"/>
    <property type="match status" value="1"/>
</dbReference>
<evidence type="ECO:0000256" key="3">
    <source>
        <dbReference type="ARBA" id="ARBA00022801"/>
    </source>
</evidence>
<evidence type="ECO:0000256" key="1">
    <source>
        <dbReference type="ARBA" id="ARBA00008140"/>
    </source>
</evidence>
<dbReference type="PROSITE" id="PS51858">
    <property type="entry name" value="PPPDE"/>
    <property type="match status" value="1"/>
</dbReference>
<dbReference type="AlphaFoldDB" id="A0AAE0ZEM1"/>
<dbReference type="Proteomes" id="UP001283361">
    <property type="component" value="Unassembled WGS sequence"/>
</dbReference>
<dbReference type="Pfam" id="PF05903">
    <property type="entry name" value="Peptidase_C97"/>
    <property type="match status" value="1"/>
</dbReference>
<gene>
    <name evidence="5" type="ORF">RRG08_016904</name>
</gene>